<protein>
    <submittedName>
        <fullName evidence="4">DUF4124 domain-containing protein</fullName>
    </submittedName>
</protein>
<dbReference type="Proteomes" id="UP001465153">
    <property type="component" value="Unassembled WGS sequence"/>
</dbReference>
<keyword evidence="5" id="KW-1185">Reference proteome</keyword>
<gene>
    <name evidence="4" type="ORF">NBRC116591_36370</name>
</gene>
<dbReference type="PROSITE" id="PS51257">
    <property type="entry name" value="PROKAR_LIPOPROTEIN"/>
    <property type="match status" value="1"/>
</dbReference>
<evidence type="ECO:0000313" key="4">
    <source>
        <dbReference type="EMBL" id="GAA6169826.1"/>
    </source>
</evidence>
<feature type="domain" description="DUF4124" evidence="3">
    <location>
        <begin position="20"/>
        <end position="59"/>
    </location>
</feature>
<accession>A0ABQ0ADV2</accession>
<dbReference type="EMBL" id="BAABWN010000015">
    <property type="protein sequence ID" value="GAA6169826.1"/>
    <property type="molecule type" value="Genomic_DNA"/>
</dbReference>
<dbReference type="Pfam" id="PF13511">
    <property type="entry name" value="DUF4124"/>
    <property type="match status" value="1"/>
</dbReference>
<keyword evidence="2" id="KW-0732">Signal</keyword>
<organism evidence="4 5">
    <name type="scientific">Sessilibacter corallicola</name>
    <dbReference type="NCBI Taxonomy" id="2904075"/>
    <lineage>
        <taxon>Bacteria</taxon>
        <taxon>Pseudomonadati</taxon>
        <taxon>Pseudomonadota</taxon>
        <taxon>Gammaproteobacteria</taxon>
        <taxon>Cellvibrionales</taxon>
        <taxon>Cellvibrionaceae</taxon>
        <taxon>Sessilibacter</taxon>
    </lineage>
</organism>
<name>A0ABQ0ADV2_9GAMM</name>
<proteinExistence type="predicted"/>
<reference evidence="4 5" key="1">
    <citation type="submission" date="2024-04" db="EMBL/GenBank/DDBJ databases">
        <title>Draft genome sequence of Sessilibacter corallicola NBRC 116591.</title>
        <authorList>
            <person name="Miyakawa T."/>
            <person name="Kusuya Y."/>
            <person name="Miura T."/>
        </authorList>
    </citation>
    <scope>NUCLEOTIDE SEQUENCE [LARGE SCALE GENOMIC DNA]</scope>
    <source>
        <strain evidence="4 5">KU-00831-HH</strain>
    </source>
</reference>
<dbReference type="RefSeq" id="WP_233086969.1">
    <property type="nucleotide sequence ID" value="NZ_BAABWN010000015.1"/>
</dbReference>
<evidence type="ECO:0000313" key="5">
    <source>
        <dbReference type="Proteomes" id="UP001465153"/>
    </source>
</evidence>
<evidence type="ECO:0000259" key="3">
    <source>
        <dbReference type="Pfam" id="PF13511"/>
    </source>
</evidence>
<evidence type="ECO:0000256" key="1">
    <source>
        <dbReference type="SAM" id="MobiDB-lite"/>
    </source>
</evidence>
<comment type="caution">
    <text evidence="4">The sequence shown here is derived from an EMBL/GenBank/DDBJ whole genome shotgun (WGS) entry which is preliminary data.</text>
</comment>
<feature type="compositionally biased region" description="Low complexity" evidence="1">
    <location>
        <begin position="74"/>
        <end position="94"/>
    </location>
</feature>
<sequence length="158" mass="17542">MTNHYRLRFKQTAVTVLMAAACCFALSSQAATLYKWTDENGVVHFSEHPPAGVANVEKVRNHVARGNSPVQYNAPSTQSEAAETAEAQPTNAEAGQQRDPAVQKARCETARKNLDALSTFVRIREKDENGELRFLSEEEVAERRQTFKDIVEKECSGS</sequence>
<feature type="region of interest" description="Disordered" evidence="1">
    <location>
        <begin position="67"/>
        <end position="102"/>
    </location>
</feature>
<evidence type="ECO:0000256" key="2">
    <source>
        <dbReference type="SAM" id="SignalP"/>
    </source>
</evidence>
<dbReference type="InterPro" id="IPR025392">
    <property type="entry name" value="DUF4124"/>
</dbReference>
<feature type="signal peptide" evidence="2">
    <location>
        <begin position="1"/>
        <end position="30"/>
    </location>
</feature>
<feature type="chain" id="PRO_5045473094" evidence="2">
    <location>
        <begin position="31"/>
        <end position="158"/>
    </location>
</feature>